<feature type="region of interest" description="Disordered" evidence="1">
    <location>
        <begin position="65"/>
        <end position="183"/>
    </location>
</feature>
<name>A0A6J4STZ5_9ACTN</name>
<reference evidence="2" key="1">
    <citation type="submission" date="2020-02" db="EMBL/GenBank/DDBJ databases">
        <authorList>
            <person name="Meier V. D."/>
        </authorList>
    </citation>
    <scope>NUCLEOTIDE SEQUENCE</scope>
    <source>
        <strain evidence="2">AVDCRST_MAG30</strain>
    </source>
</reference>
<feature type="region of interest" description="Disordered" evidence="1">
    <location>
        <begin position="1"/>
        <end position="40"/>
    </location>
</feature>
<evidence type="ECO:0000256" key="1">
    <source>
        <dbReference type="SAM" id="MobiDB-lite"/>
    </source>
</evidence>
<feature type="compositionally biased region" description="Basic and acidic residues" evidence="1">
    <location>
        <begin position="236"/>
        <end position="256"/>
    </location>
</feature>
<feature type="compositionally biased region" description="Basic and acidic residues" evidence="1">
    <location>
        <begin position="92"/>
        <end position="102"/>
    </location>
</feature>
<feature type="compositionally biased region" description="Basic and acidic residues" evidence="1">
    <location>
        <begin position="1"/>
        <end position="11"/>
    </location>
</feature>
<feature type="compositionally biased region" description="Basic and acidic residues" evidence="1">
    <location>
        <begin position="125"/>
        <end position="143"/>
    </location>
</feature>
<feature type="compositionally biased region" description="Basic and acidic residues" evidence="1">
    <location>
        <begin position="18"/>
        <end position="30"/>
    </location>
</feature>
<accession>A0A6J4STZ5</accession>
<dbReference type="EMBL" id="CADCVS010000284">
    <property type="protein sequence ID" value="CAA9505281.1"/>
    <property type="molecule type" value="Genomic_DNA"/>
</dbReference>
<proteinExistence type="predicted"/>
<sequence length="287" mass="29971">MARLRVDRDVAARAGRAPRHEPARVQRPREQPAAVQGEGHRARAVVARVAERGVPAAVAVRLVGDPVGRGDHPAHGVGQRAAPPAAAAARRGALEHHLDARVPQRPPRGGADHAVRAEPAAALEALDRPGGRRAEDAVGREAEPPLQQRDAPPLGRPAAVAARPARGLAAARPAAAEDRAPCDAADDAVGGEAVAALEALDGADRRRAEDAVGGEAQLALELRDAAALVAALEGLGVRRRDRQQEHERADRQERAQGSRGDGLLHDVGQSFADRSSGRLRGELTGSR</sequence>
<evidence type="ECO:0000313" key="2">
    <source>
        <dbReference type="EMBL" id="CAA9505281.1"/>
    </source>
</evidence>
<organism evidence="2">
    <name type="scientific">uncultured Solirubrobacteraceae bacterium</name>
    <dbReference type="NCBI Taxonomy" id="1162706"/>
    <lineage>
        <taxon>Bacteria</taxon>
        <taxon>Bacillati</taxon>
        <taxon>Actinomycetota</taxon>
        <taxon>Thermoleophilia</taxon>
        <taxon>Solirubrobacterales</taxon>
        <taxon>Solirubrobacteraceae</taxon>
        <taxon>environmental samples</taxon>
    </lineage>
</organism>
<dbReference type="AlphaFoldDB" id="A0A6J4STZ5"/>
<feature type="compositionally biased region" description="Low complexity" evidence="1">
    <location>
        <begin position="80"/>
        <end position="91"/>
    </location>
</feature>
<feature type="compositionally biased region" description="Low complexity" evidence="1">
    <location>
        <begin position="151"/>
        <end position="174"/>
    </location>
</feature>
<gene>
    <name evidence="2" type="ORF">AVDCRST_MAG30-2163</name>
</gene>
<protein>
    <submittedName>
        <fullName evidence="2">Uncharacterized protein</fullName>
    </submittedName>
</protein>
<feature type="region of interest" description="Disordered" evidence="1">
    <location>
        <begin position="234"/>
        <end position="287"/>
    </location>
</feature>